<evidence type="ECO:0000259" key="3">
    <source>
        <dbReference type="PROSITE" id="PS51767"/>
    </source>
</evidence>
<keyword evidence="2" id="KW-0732">Signal</keyword>
<evidence type="ECO:0000256" key="1">
    <source>
        <dbReference type="ARBA" id="ARBA00007447"/>
    </source>
</evidence>
<accession>A0AAJ0CII8</accession>
<dbReference type="AlphaFoldDB" id="A0AAJ0CII8"/>
<proteinExistence type="inferred from homology"/>
<protein>
    <recommendedName>
        <fullName evidence="3">Peptidase A1 domain-containing protein</fullName>
    </recommendedName>
</protein>
<feature type="signal peptide" evidence="2">
    <location>
        <begin position="1"/>
        <end position="17"/>
    </location>
</feature>
<dbReference type="InterPro" id="IPR001461">
    <property type="entry name" value="Aspartic_peptidase_A1"/>
</dbReference>
<dbReference type="Gene3D" id="2.40.70.10">
    <property type="entry name" value="Acid Proteases"/>
    <property type="match status" value="1"/>
</dbReference>
<dbReference type="SUPFAM" id="SSF50630">
    <property type="entry name" value="Acid proteases"/>
    <property type="match status" value="1"/>
</dbReference>
<evidence type="ECO:0000313" key="4">
    <source>
        <dbReference type="EMBL" id="KAK2593675.1"/>
    </source>
</evidence>
<dbReference type="InterPro" id="IPR021109">
    <property type="entry name" value="Peptidase_aspartic_dom_sf"/>
</dbReference>
<gene>
    <name evidence="4" type="ORF">QQS21_008618</name>
</gene>
<dbReference type="PRINTS" id="PR00792">
    <property type="entry name" value="PEPSIN"/>
</dbReference>
<comment type="caution">
    <text evidence="4">The sequence shown here is derived from an EMBL/GenBank/DDBJ whole genome shotgun (WGS) entry which is preliminary data.</text>
</comment>
<feature type="domain" description="Peptidase A1" evidence="3">
    <location>
        <begin position="77"/>
        <end position="401"/>
    </location>
</feature>
<feature type="chain" id="PRO_5042540551" description="Peptidase A1 domain-containing protein" evidence="2">
    <location>
        <begin position="18"/>
        <end position="401"/>
    </location>
</feature>
<evidence type="ECO:0000313" key="5">
    <source>
        <dbReference type="Proteomes" id="UP001251528"/>
    </source>
</evidence>
<comment type="similarity">
    <text evidence="1">Belongs to the peptidase A1 family.</text>
</comment>
<dbReference type="Proteomes" id="UP001251528">
    <property type="component" value="Unassembled WGS sequence"/>
</dbReference>
<sequence length="401" mass="43571">MGFIKFVISMMLTTAIAAPSASKKTPSVKVAKEGILQLSLFTIPPEIETNLKNKTKRQASTELENYMFEGSKPIKALGIILEIGTPPQKVIVEPDTASEILWIQGLPDGKVRDGSKSTYFEQKASRSLQNLKRDSFISYVGQQVALDMFADTVSVGGVSLGNMSFGIANMKHRLSYLSRNVGTMGLTIGETNDGSVLAKLKEKHLVKNRAYSMALRKKDQGAVTFGGYDTSKFSGPLEMFAIEDQAAEYVKAMQSLSFSNGSTSHQVVLDENTMPDKSLTVGLDSGSPGLIIPQKYQDRINDNECRLAIAFRSGGLGADLWIGGHFLRRSLVIYDPDQDSVYVARGADCGSTMVAMDETIPKDLMGKCKEEIPELDPPAEKAAGYISSLSDEEIESLIIPA</sequence>
<dbReference type="EMBL" id="JASWJB010000200">
    <property type="protein sequence ID" value="KAK2593675.1"/>
    <property type="molecule type" value="Genomic_DNA"/>
</dbReference>
<dbReference type="GO" id="GO:0004190">
    <property type="term" value="F:aspartic-type endopeptidase activity"/>
    <property type="evidence" value="ECO:0007669"/>
    <property type="project" value="InterPro"/>
</dbReference>
<reference evidence="4" key="1">
    <citation type="submission" date="2023-06" db="EMBL/GenBank/DDBJ databases">
        <title>Conoideocrella luteorostrata (Hypocreales: Clavicipitaceae), a potential biocontrol fungus for elongate hemlock scale in United States Christmas tree production areas.</title>
        <authorList>
            <person name="Barrett H."/>
            <person name="Lovett B."/>
            <person name="Macias A.M."/>
            <person name="Stajich J.E."/>
            <person name="Kasson M.T."/>
        </authorList>
    </citation>
    <scope>NUCLEOTIDE SEQUENCE</scope>
    <source>
        <strain evidence="4">ARSEF 14590</strain>
    </source>
</reference>
<evidence type="ECO:0000256" key="2">
    <source>
        <dbReference type="SAM" id="SignalP"/>
    </source>
</evidence>
<dbReference type="PROSITE" id="PS51767">
    <property type="entry name" value="PEPTIDASE_A1"/>
    <property type="match status" value="1"/>
</dbReference>
<organism evidence="4 5">
    <name type="scientific">Conoideocrella luteorostrata</name>
    <dbReference type="NCBI Taxonomy" id="1105319"/>
    <lineage>
        <taxon>Eukaryota</taxon>
        <taxon>Fungi</taxon>
        <taxon>Dikarya</taxon>
        <taxon>Ascomycota</taxon>
        <taxon>Pezizomycotina</taxon>
        <taxon>Sordariomycetes</taxon>
        <taxon>Hypocreomycetidae</taxon>
        <taxon>Hypocreales</taxon>
        <taxon>Clavicipitaceae</taxon>
        <taxon>Conoideocrella</taxon>
    </lineage>
</organism>
<dbReference type="InterPro" id="IPR033121">
    <property type="entry name" value="PEPTIDASE_A1"/>
</dbReference>
<dbReference type="Pfam" id="PF00026">
    <property type="entry name" value="Asp"/>
    <property type="match status" value="1"/>
</dbReference>
<name>A0AAJ0CII8_9HYPO</name>
<dbReference type="GO" id="GO:0006508">
    <property type="term" value="P:proteolysis"/>
    <property type="evidence" value="ECO:0007669"/>
    <property type="project" value="InterPro"/>
</dbReference>
<dbReference type="CDD" id="cd05471">
    <property type="entry name" value="pepsin_like"/>
    <property type="match status" value="1"/>
</dbReference>
<keyword evidence="5" id="KW-1185">Reference proteome</keyword>
<dbReference type="PANTHER" id="PTHR47966">
    <property type="entry name" value="BETA-SITE APP-CLEAVING ENZYME, ISOFORM A-RELATED"/>
    <property type="match status" value="1"/>
</dbReference>
<dbReference type="PANTHER" id="PTHR47966:SF65">
    <property type="entry name" value="ASPARTIC-TYPE ENDOPEPTIDASE"/>
    <property type="match status" value="1"/>
</dbReference>
<dbReference type="InterPro" id="IPR034164">
    <property type="entry name" value="Pepsin-like_dom"/>
</dbReference>